<reference evidence="1" key="2">
    <citation type="journal article" date="2015" name="Data Brief">
        <title>Shoot transcriptome of the giant reed, Arundo donax.</title>
        <authorList>
            <person name="Barrero R.A."/>
            <person name="Guerrero F.D."/>
            <person name="Moolhuijzen P."/>
            <person name="Goolsby J.A."/>
            <person name="Tidwell J."/>
            <person name="Bellgard S.E."/>
            <person name="Bellgard M.I."/>
        </authorList>
    </citation>
    <scope>NUCLEOTIDE SEQUENCE</scope>
    <source>
        <tissue evidence="1">Shoot tissue taken approximately 20 cm above the soil surface</tissue>
    </source>
</reference>
<sequence>MQAVDACE</sequence>
<organism evidence="1">
    <name type="scientific">Arundo donax</name>
    <name type="common">Giant reed</name>
    <name type="synonym">Donax arundinaceus</name>
    <dbReference type="NCBI Taxonomy" id="35708"/>
    <lineage>
        <taxon>Eukaryota</taxon>
        <taxon>Viridiplantae</taxon>
        <taxon>Streptophyta</taxon>
        <taxon>Embryophyta</taxon>
        <taxon>Tracheophyta</taxon>
        <taxon>Spermatophyta</taxon>
        <taxon>Magnoliopsida</taxon>
        <taxon>Liliopsida</taxon>
        <taxon>Poales</taxon>
        <taxon>Poaceae</taxon>
        <taxon>PACMAD clade</taxon>
        <taxon>Arundinoideae</taxon>
        <taxon>Arundineae</taxon>
        <taxon>Arundo</taxon>
    </lineage>
</organism>
<accession>A0A0A9B4U6</accession>
<evidence type="ECO:0000313" key="1">
    <source>
        <dbReference type="EMBL" id="JAD57133.1"/>
    </source>
</evidence>
<protein>
    <submittedName>
        <fullName evidence="1">Uncharacterized protein</fullName>
    </submittedName>
</protein>
<proteinExistence type="predicted"/>
<dbReference type="EMBL" id="GBRH01240762">
    <property type="protein sequence ID" value="JAD57133.1"/>
    <property type="molecule type" value="Transcribed_RNA"/>
</dbReference>
<reference evidence="1" key="1">
    <citation type="submission" date="2014-09" db="EMBL/GenBank/DDBJ databases">
        <authorList>
            <person name="Magalhaes I.L.F."/>
            <person name="Oliveira U."/>
            <person name="Santos F.R."/>
            <person name="Vidigal T.H.D.A."/>
            <person name="Brescovit A.D."/>
            <person name="Santos A.J."/>
        </authorList>
    </citation>
    <scope>NUCLEOTIDE SEQUENCE</scope>
    <source>
        <tissue evidence="1">Shoot tissue taken approximately 20 cm above the soil surface</tissue>
    </source>
</reference>
<name>A0A0A9B4U6_ARUDO</name>